<feature type="binding site" evidence="7 8">
    <location>
        <position position="18"/>
    </location>
    <ligand>
        <name>S-adenosyl-L-methionine</name>
        <dbReference type="ChEBI" id="CHEBI:59789"/>
    </ligand>
</feature>
<gene>
    <name evidence="7" type="primary">rsmA</name>
    <name evidence="7 10" type="synonym">ksgA</name>
    <name evidence="10" type="ORF">CAGGBEG34_260042</name>
</gene>
<comment type="catalytic activity">
    <reaction evidence="7">
        <text>adenosine(1518)/adenosine(1519) in 16S rRNA + 4 S-adenosyl-L-methionine = N(6)-dimethyladenosine(1518)/N(6)-dimethyladenosine(1519) in 16S rRNA + 4 S-adenosyl-L-homocysteine + 4 H(+)</text>
        <dbReference type="Rhea" id="RHEA:19609"/>
        <dbReference type="Rhea" id="RHEA-COMP:10232"/>
        <dbReference type="Rhea" id="RHEA-COMP:10233"/>
        <dbReference type="ChEBI" id="CHEBI:15378"/>
        <dbReference type="ChEBI" id="CHEBI:57856"/>
        <dbReference type="ChEBI" id="CHEBI:59789"/>
        <dbReference type="ChEBI" id="CHEBI:74411"/>
        <dbReference type="ChEBI" id="CHEBI:74493"/>
        <dbReference type="EC" id="2.1.1.182"/>
    </reaction>
</comment>
<comment type="function">
    <text evidence="7">Specifically dimethylates two adjacent adenosines (A1518 and A1519) in the loop of a conserved hairpin near the 3'-end of 16S rRNA in the 30S particle. May play a critical role in biogenesis of 30S subunits.</text>
</comment>
<keyword evidence="1 7" id="KW-0963">Cytoplasm</keyword>
<dbReference type="AlphaFoldDB" id="G2J9Z5"/>
<feature type="binding site" evidence="7 8">
    <location>
        <position position="45"/>
    </location>
    <ligand>
        <name>S-adenosyl-L-methionine</name>
        <dbReference type="ChEBI" id="CHEBI:59789"/>
    </ligand>
</feature>
<dbReference type="GO" id="GO:0005829">
    <property type="term" value="C:cytosol"/>
    <property type="evidence" value="ECO:0007669"/>
    <property type="project" value="TreeGrafter"/>
</dbReference>
<dbReference type="PANTHER" id="PTHR11727">
    <property type="entry name" value="DIMETHYLADENOSINE TRANSFERASE"/>
    <property type="match status" value="1"/>
</dbReference>
<sequence length="275" mass="30365">MAKARIQGHTARKRFGQHFLIDSAVIDAIVSAIAPAPQDCLVEIGPGLGALTWPLLERLGGAGRLHAIEMDRDLAAHLQRLGHASLILHAGDALRFDFAQLARAEQARLRIVGNLPYNISSPLLFHLLDEMNEVVDQHFMLQREVAARIAAAPGSAHYGRLSVMLQSRYAVERLFDVPPCAFAPPPAVHSAVLRMAPHASRALPQLDWARFAALVRAAFSQRRKILRHTLSVYQKTPDFDALGFDLGRRAQEVPVGEYLKLAQHIEQNAHPNPKP</sequence>
<evidence type="ECO:0000256" key="4">
    <source>
        <dbReference type="ARBA" id="ARBA00022679"/>
    </source>
</evidence>
<dbReference type="Gene3D" id="3.40.50.150">
    <property type="entry name" value="Vaccinia Virus protein VP39"/>
    <property type="match status" value="1"/>
</dbReference>
<evidence type="ECO:0000256" key="7">
    <source>
        <dbReference type="HAMAP-Rule" id="MF_00607"/>
    </source>
</evidence>
<dbReference type="PANTHER" id="PTHR11727:SF7">
    <property type="entry name" value="DIMETHYLADENOSINE TRANSFERASE-RELATED"/>
    <property type="match status" value="1"/>
</dbReference>
<dbReference type="Gene3D" id="1.10.8.100">
    <property type="entry name" value="Ribosomal RNA adenine dimethylase-like, domain 2"/>
    <property type="match status" value="1"/>
</dbReference>
<evidence type="ECO:0000256" key="3">
    <source>
        <dbReference type="ARBA" id="ARBA00022603"/>
    </source>
</evidence>
<dbReference type="Pfam" id="PF00398">
    <property type="entry name" value="RrnaAD"/>
    <property type="match status" value="1"/>
</dbReference>
<evidence type="ECO:0000256" key="8">
    <source>
        <dbReference type="PROSITE-ProRule" id="PRU01026"/>
    </source>
</evidence>
<evidence type="ECO:0000256" key="6">
    <source>
        <dbReference type="ARBA" id="ARBA00022884"/>
    </source>
</evidence>
<keyword evidence="4 7" id="KW-0808">Transferase</keyword>
<organism evidence="10 11">
    <name type="scientific">Candidatus Glomeribacter gigasporarum BEG34</name>
    <dbReference type="NCBI Taxonomy" id="1070319"/>
    <lineage>
        <taxon>Bacteria</taxon>
        <taxon>Pseudomonadati</taxon>
        <taxon>Pseudomonadota</taxon>
        <taxon>Betaproteobacteria</taxon>
        <taxon>Burkholderiales</taxon>
        <taxon>Burkholderiaceae</taxon>
        <taxon>Candidatus Glomeribacter</taxon>
    </lineage>
</organism>
<evidence type="ECO:0000313" key="11">
    <source>
        <dbReference type="Proteomes" id="UP000054051"/>
    </source>
</evidence>
<proteinExistence type="inferred from homology"/>
<dbReference type="InterPro" id="IPR011530">
    <property type="entry name" value="rRNA_adenine_dimethylase"/>
</dbReference>
<evidence type="ECO:0000256" key="1">
    <source>
        <dbReference type="ARBA" id="ARBA00022490"/>
    </source>
</evidence>
<keyword evidence="3 7" id="KW-0489">Methyltransferase</keyword>
<dbReference type="EMBL" id="CAFB01000043">
    <property type="protein sequence ID" value="CCD29592.1"/>
    <property type="molecule type" value="Genomic_DNA"/>
</dbReference>
<dbReference type="PROSITE" id="PS51689">
    <property type="entry name" value="SAM_RNA_A_N6_MT"/>
    <property type="match status" value="1"/>
</dbReference>
<protein>
    <recommendedName>
        <fullName evidence="7">Ribosomal RNA small subunit methyltransferase A</fullName>
        <ecNumber evidence="7">2.1.1.182</ecNumber>
    </recommendedName>
    <alternativeName>
        <fullName evidence="7">16S rRNA (adenine(1518)-N(6)/adenine(1519)-N(6))-dimethyltransferase</fullName>
    </alternativeName>
    <alternativeName>
        <fullName evidence="7">16S rRNA dimethyladenosine transferase</fullName>
    </alternativeName>
    <alternativeName>
        <fullName evidence="7">16S rRNA dimethylase</fullName>
    </alternativeName>
    <alternativeName>
        <fullName evidence="7">S-adenosylmethionine-6-N', N'-adenosyl(rRNA) dimethyltransferase</fullName>
    </alternativeName>
</protein>
<dbReference type="Proteomes" id="UP000054051">
    <property type="component" value="Unassembled WGS sequence"/>
</dbReference>
<accession>G2J9Z5</accession>
<comment type="caution">
    <text evidence="10">The sequence shown here is derived from an EMBL/GenBank/DDBJ whole genome shotgun (WGS) entry which is preliminary data.</text>
</comment>
<evidence type="ECO:0000313" key="10">
    <source>
        <dbReference type="EMBL" id="CCD29592.1"/>
    </source>
</evidence>
<dbReference type="InterPro" id="IPR029063">
    <property type="entry name" value="SAM-dependent_MTases_sf"/>
</dbReference>
<dbReference type="InterPro" id="IPR001737">
    <property type="entry name" value="KsgA/Erm"/>
</dbReference>
<keyword evidence="6 7" id="KW-0694">RNA-binding</keyword>
<dbReference type="EC" id="2.1.1.182" evidence="7"/>
<comment type="subcellular location">
    <subcellularLocation>
        <location evidence="7">Cytoplasm</location>
    </subcellularLocation>
</comment>
<comment type="similarity">
    <text evidence="7">Belongs to the class I-like SAM-binding methyltransferase superfamily. rRNA adenine N(6)-methyltransferase family. RsmA subfamily.</text>
</comment>
<dbReference type="GO" id="GO:0052908">
    <property type="term" value="F:16S rRNA (adenine(1518)-N(6)/adenine(1519)-N(6))-dimethyltransferase activity"/>
    <property type="evidence" value="ECO:0007669"/>
    <property type="project" value="UniProtKB-EC"/>
</dbReference>
<keyword evidence="5 7" id="KW-0949">S-adenosyl-L-methionine</keyword>
<keyword evidence="11" id="KW-1185">Reference proteome</keyword>
<dbReference type="SUPFAM" id="SSF53335">
    <property type="entry name" value="S-adenosyl-L-methionine-dependent methyltransferases"/>
    <property type="match status" value="1"/>
</dbReference>
<dbReference type="NCBIfam" id="TIGR00755">
    <property type="entry name" value="ksgA"/>
    <property type="match status" value="1"/>
</dbReference>
<dbReference type="GO" id="GO:0003723">
    <property type="term" value="F:RNA binding"/>
    <property type="evidence" value="ECO:0007669"/>
    <property type="project" value="UniProtKB-UniRule"/>
</dbReference>
<dbReference type="eggNOG" id="COG0030">
    <property type="taxonomic scope" value="Bacteria"/>
</dbReference>
<feature type="binding site" evidence="7 8">
    <location>
        <position position="114"/>
    </location>
    <ligand>
        <name>S-adenosyl-L-methionine</name>
        <dbReference type="ChEBI" id="CHEBI:59789"/>
    </ligand>
</feature>
<dbReference type="HAMAP" id="MF_00607">
    <property type="entry name" value="16SrRNA_methyltr_A"/>
    <property type="match status" value="1"/>
</dbReference>
<evidence type="ECO:0000256" key="2">
    <source>
        <dbReference type="ARBA" id="ARBA00022552"/>
    </source>
</evidence>
<dbReference type="InterPro" id="IPR020598">
    <property type="entry name" value="rRNA_Ade_methylase_Trfase_N"/>
</dbReference>
<evidence type="ECO:0000256" key="5">
    <source>
        <dbReference type="ARBA" id="ARBA00022691"/>
    </source>
</evidence>
<feature type="binding site" evidence="7 8">
    <location>
        <position position="92"/>
    </location>
    <ligand>
        <name>S-adenosyl-L-methionine</name>
        <dbReference type="ChEBI" id="CHEBI:59789"/>
    </ligand>
</feature>
<dbReference type="STRING" id="1070319.CAGGBEG34_260042"/>
<dbReference type="InterPro" id="IPR023165">
    <property type="entry name" value="rRNA_Ade_diMease-like_C"/>
</dbReference>
<evidence type="ECO:0000259" key="9">
    <source>
        <dbReference type="SMART" id="SM00650"/>
    </source>
</evidence>
<feature type="binding site" evidence="7 8">
    <location>
        <position position="69"/>
    </location>
    <ligand>
        <name>S-adenosyl-L-methionine</name>
        <dbReference type="ChEBI" id="CHEBI:59789"/>
    </ligand>
</feature>
<keyword evidence="2 7" id="KW-0698">rRNA processing</keyword>
<dbReference type="PROSITE" id="PS01131">
    <property type="entry name" value="RRNA_A_DIMETH"/>
    <property type="match status" value="1"/>
</dbReference>
<name>G2J9Z5_9BURK</name>
<feature type="domain" description="Ribosomal RNA adenine methylase transferase N-terminal" evidence="9">
    <location>
        <begin position="25"/>
        <end position="199"/>
    </location>
</feature>
<feature type="binding site" evidence="7 8">
    <location>
        <position position="20"/>
    </location>
    <ligand>
        <name>S-adenosyl-L-methionine</name>
        <dbReference type="ChEBI" id="CHEBI:59789"/>
    </ligand>
</feature>
<dbReference type="InterPro" id="IPR020596">
    <property type="entry name" value="rRNA_Ade_Mease_Trfase_CS"/>
</dbReference>
<reference evidence="10 11" key="1">
    <citation type="submission" date="2011-08" db="EMBL/GenBank/DDBJ databases">
        <title>The genome of the obligate endobacterium of an arbuscular mycorrhizal fungus reveals an interphylum network of nutritional interactions.</title>
        <authorList>
            <person name="Ghignone S."/>
            <person name="Salvioli A."/>
            <person name="Anca I."/>
            <person name="Lumini E."/>
            <person name="Ortu G."/>
            <person name="Petiti L."/>
            <person name="Cruveiller S."/>
            <person name="Bianciotto V."/>
            <person name="Piffanelli P."/>
            <person name="Lanfranco L."/>
            <person name="Bonfante P."/>
        </authorList>
    </citation>
    <scope>NUCLEOTIDE SEQUENCE [LARGE SCALE GENOMIC DNA]</scope>
    <source>
        <strain evidence="10 11">BEG34</strain>
    </source>
</reference>
<dbReference type="SMART" id="SM00650">
    <property type="entry name" value="rADc"/>
    <property type="match status" value="1"/>
</dbReference>